<dbReference type="CDD" id="cd05829">
    <property type="entry name" value="Sortase_F"/>
    <property type="match status" value="1"/>
</dbReference>
<sequence length="213" mass="21985">MRPQGTAAGRRALGTAACGLALAAALAGCGGGGAERDDAPVAPGGVAAGTPAVPASYAAPLARSLPKTIAIPRLGVSAPVSQLGLKPDGRIQEPPLSRPNLAGWWKEGPTPGEGGPSVILGHVDANKRAAVFYRLKDLKPGDRVRVGREDGGTATFAVQRVERVAKASFPGEKVYAEDLDYPALRLVTCGGTFNPRTGHYVDNVIVYTRLVRS</sequence>
<reference evidence="4" key="1">
    <citation type="journal article" date="2019" name="Int. J. Syst. Evol. Microbiol.">
        <title>The Global Catalogue of Microorganisms (GCM) 10K type strain sequencing project: providing services to taxonomists for standard genome sequencing and annotation.</title>
        <authorList>
            <consortium name="The Broad Institute Genomics Platform"/>
            <consortium name="The Broad Institute Genome Sequencing Center for Infectious Disease"/>
            <person name="Wu L."/>
            <person name="Ma J."/>
        </authorList>
    </citation>
    <scope>NUCLEOTIDE SEQUENCE [LARGE SCALE GENOMIC DNA]</scope>
    <source>
        <strain evidence="4">JCM 3369</strain>
    </source>
</reference>
<dbReference type="Pfam" id="PF04203">
    <property type="entry name" value="Sortase"/>
    <property type="match status" value="1"/>
</dbReference>
<accession>A0ABW2CVU8</accession>
<dbReference type="Proteomes" id="UP001596380">
    <property type="component" value="Unassembled WGS sequence"/>
</dbReference>
<evidence type="ECO:0000256" key="1">
    <source>
        <dbReference type="ARBA" id="ARBA00022801"/>
    </source>
</evidence>
<gene>
    <name evidence="3" type="ORF">ACFQKB_35340</name>
</gene>
<keyword evidence="1" id="KW-0378">Hydrolase</keyword>
<dbReference type="InterPro" id="IPR023365">
    <property type="entry name" value="Sortase_dom-sf"/>
</dbReference>
<dbReference type="SUPFAM" id="SSF63817">
    <property type="entry name" value="Sortase"/>
    <property type="match status" value="1"/>
</dbReference>
<name>A0ABW2CVU8_9ACTN</name>
<comment type="caution">
    <text evidence="3">The sequence shown here is derived from an EMBL/GenBank/DDBJ whole genome shotgun (WGS) entry which is preliminary data.</text>
</comment>
<keyword evidence="2" id="KW-0732">Signal</keyword>
<dbReference type="NCBIfam" id="NF033748">
    <property type="entry name" value="class_F_sortase"/>
    <property type="match status" value="1"/>
</dbReference>
<dbReference type="Gene3D" id="2.40.260.10">
    <property type="entry name" value="Sortase"/>
    <property type="match status" value="1"/>
</dbReference>
<organism evidence="3 4">
    <name type="scientific">Actinomadura yumaensis</name>
    <dbReference type="NCBI Taxonomy" id="111807"/>
    <lineage>
        <taxon>Bacteria</taxon>
        <taxon>Bacillati</taxon>
        <taxon>Actinomycetota</taxon>
        <taxon>Actinomycetes</taxon>
        <taxon>Streptosporangiales</taxon>
        <taxon>Thermomonosporaceae</taxon>
        <taxon>Actinomadura</taxon>
    </lineage>
</organism>
<dbReference type="InterPro" id="IPR005754">
    <property type="entry name" value="Sortase"/>
</dbReference>
<evidence type="ECO:0000313" key="4">
    <source>
        <dbReference type="Proteomes" id="UP001596380"/>
    </source>
</evidence>
<protein>
    <submittedName>
        <fullName evidence="3">Class F sortase</fullName>
    </submittedName>
</protein>
<dbReference type="EMBL" id="JBHSXS010000033">
    <property type="protein sequence ID" value="MFC6885075.1"/>
    <property type="molecule type" value="Genomic_DNA"/>
</dbReference>
<evidence type="ECO:0000256" key="2">
    <source>
        <dbReference type="SAM" id="SignalP"/>
    </source>
</evidence>
<keyword evidence="4" id="KW-1185">Reference proteome</keyword>
<feature type="signal peptide" evidence="2">
    <location>
        <begin position="1"/>
        <end position="27"/>
    </location>
</feature>
<feature type="chain" id="PRO_5045614635" evidence="2">
    <location>
        <begin position="28"/>
        <end position="213"/>
    </location>
</feature>
<dbReference type="PROSITE" id="PS51257">
    <property type="entry name" value="PROKAR_LIPOPROTEIN"/>
    <property type="match status" value="1"/>
</dbReference>
<dbReference type="InterPro" id="IPR042001">
    <property type="entry name" value="Sortase_F"/>
</dbReference>
<evidence type="ECO:0000313" key="3">
    <source>
        <dbReference type="EMBL" id="MFC6885075.1"/>
    </source>
</evidence>
<proteinExistence type="predicted"/>
<dbReference type="RefSeq" id="WP_160823453.1">
    <property type="nucleotide sequence ID" value="NZ_JBHSXE010000001.1"/>
</dbReference>